<dbReference type="AlphaFoldDB" id="A0A6A6JQQ3"/>
<feature type="transmembrane region" description="Helical" evidence="1">
    <location>
        <begin position="79"/>
        <end position="100"/>
    </location>
</feature>
<gene>
    <name evidence="2" type="ORF">EI97DRAFT_457253</name>
</gene>
<feature type="transmembrane region" description="Helical" evidence="1">
    <location>
        <begin position="12"/>
        <end position="32"/>
    </location>
</feature>
<keyword evidence="1" id="KW-1133">Transmembrane helix</keyword>
<evidence type="ECO:0000256" key="1">
    <source>
        <dbReference type="SAM" id="Phobius"/>
    </source>
</evidence>
<dbReference type="GeneID" id="54553974"/>
<evidence type="ECO:0000313" key="2">
    <source>
        <dbReference type="EMBL" id="KAF2278026.1"/>
    </source>
</evidence>
<evidence type="ECO:0000313" key="3">
    <source>
        <dbReference type="Proteomes" id="UP000800097"/>
    </source>
</evidence>
<accession>A0A6A6JQQ3</accession>
<keyword evidence="1" id="KW-0812">Transmembrane</keyword>
<sequence length="160" mass="17422">MLVQADGVPARHNVLAALCTWLLLAGYIVLPATFDKLEKNRNDISLAVLAAALCITGIIGCLTLLCKYRRNYIWIVNRIFIPALLHSIAGLVSTLINVYTAQDGDYSVTATAALTGTSLCLAVTLSLSLVIYVGKIGRMKRNHDSMEALHNAVAIRRRIE</sequence>
<feature type="transmembrane region" description="Helical" evidence="1">
    <location>
        <begin position="44"/>
        <end position="67"/>
    </location>
</feature>
<organism evidence="2 3">
    <name type="scientific">Westerdykella ornata</name>
    <dbReference type="NCBI Taxonomy" id="318751"/>
    <lineage>
        <taxon>Eukaryota</taxon>
        <taxon>Fungi</taxon>
        <taxon>Dikarya</taxon>
        <taxon>Ascomycota</taxon>
        <taxon>Pezizomycotina</taxon>
        <taxon>Dothideomycetes</taxon>
        <taxon>Pleosporomycetidae</taxon>
        <taxon>Pleosporales</taxon>
        <taxon>Sporormiaceae</taxon>
        <taxon>Westerdykella</taxon>
    </lineage>
</organism>
<reference evidence="2" key="1">
    <citation type="journal article" date="2020" name="Stud. Mycol.">
        <title>101 Dothideomycetes genomes: a test case for predicting lifestyles and emergence of pathogens.</title>
        <authorList>
            <person name="Haridas S."/>
            <person name="Albert R."/>
            <person name="Binder M."/>
            <person name="Bloem J."/>
            <person name="Labutti K."/>
            <person name="Salamov A."/>
            <person name="Andreopoulos B."/>
            <person name="Baker S."/>
            <person name="Barry K."/>
            <person name="Bills G."/>
            <person name="Bluhm B."/>
            <person name="Cannon C."/>
            <person name="Castanera R."/>
            <person name="Culley D."/>
            <person name="Daum C."/>
            <person name="Ezra D."/>
            <person name="Gonzalez J."/>
            <person name="Henrissat B."/>
            <person name="Kuo A."/>
            <person name="Liang C."/>
            <person name="Lipzen A."/>
            <person name="Lutzoni F."/>
            <person name="Magnuson J."/>
            <person name="Mondo S."/>
            <person name="Nolan M."/>
            <person name="Ohm R."/>
            <person name="Pangilinan J."/>
            <person name="Park H.-J."/>
            <person name="Ramirez L."/>
            <person name="Alfaro M."/>
            <person name="Sun H."/>
            <person name="Tritt A."/>
            <person name="Yoshinaga Y."/>
            <person name="Zwiers L.-H."/>
            <person name="Turgeon B."/>
            <person name="Goodwin S."/>
            <person name="Spatafora J."/>
            <person name="Crous P."/>
            <person name="Grigoriev I."/>
        </authorList>
    </citation>
    <scope>NUCLEOTIDE SEQUENCE</scope>
    <source>
        <strain evidence="2">CBS 379.55</strain>
    </source>
</reference>
<dbReference type="OrthoDB" id="3254104at2759"/>
<keyword evidence="3" id="KW-1185">Reference proteome</keyword>
<feature type="transmembrane region" description="Helical" evidence="1">
    <location>
        <begin position="112"/>
        <end position="133"/>
    </location>
</feature>
<dbReference type="Proteomes" id="UP000800097">
    <property type="component" value="Unassembled WGS sequence"/>
</dbReference>
<dbReference type="RefSeq" id="XP_033655565.1">
    <property type="nucleotide sequence ID" value="XM_033800799.1"/>
</dbReference>
<dbReference type="EMBL" id="ML986489">
    <property type="protein sequence ID" value="KAF2278026.1"/>
    <property type="molecule type" value="Genomic_DNA"/>
</dbReference>
<protein>
    <submittedName>
        <fullName evidence="2">Uncharacterized protein</fullName>
    </submittedName>
</protein>
<keyword evidence="1" id="KW-0472">Membrane</keyword>
<name>A0A6A6JQQ3_WESOR</name>
<proteinExistence type="predicted"/>